<name>A0A0Q0WE95_9ARCH</name>
<protein>
    <submittedName>
        <fullName evidence="1">Uncharacterized protein</fullName>
    </submittedName>
</protein>
<keyword evidence="2" id="KW-1185">Reference proteome</keyword>
<comment type="caution">
    <text evidence="1">The sequence shown here is derived from an EMBL/GenBank/DDBJ whole genome shotgun (WGS) entry which is preliminary data.</text>
</comment>
<dbReference type="Proteomes" id="UP000050320">
    <property type="component" value="Unassembled WGS sequence"/>
</dbReference>
<proteinExistence type="predicted"/>
<sequence length="64" mass="7571">MIIKVNNFNDCKIIIEKAFYDYNNIIHSTLNYYSPLQFLDNWNNGIILIKISRGFLKKWKGGCI</sequence>
<gene>
    <name evidence="1" type="ORF">AOG54_06760</name>
</gene>
<accession>A0A0Q0WE95</accession>
<evidence type="ECO:0000313" key="2">
    <source>
        <dbReference type="Proteomes" id="UP000050320"/>
    </source>
</evidence>
<reference evidence="1 2" key="1">
    <citation type="submission" date="2015-09" db="EMBL/GenBank/DDBJ databases">
        <title>Heavy metals and arsenic resistance mechanisms in polyextremophilic archaea of the family Ferroplasmaceae.</title>
        <authorList>
            <person name="Bulaev A.G."/>
            <person name="Kanygina A.V."/>
        </authorList>
    </citation>
    <scope>NUCLEOTIDE SEQUENCE [LARGE SCALE GENOMIC DNA]</scope>
    <source>
        <strain evidence="1 2">VT</strain>
    </source>
</reference>
<dbReference type="EMBL" id="LKBG01000284">
    <property type="protein sequence ID" value="KQB33648.1"/>
    <property type="molecule type" value="Genomic_DNA"/>
</dbReference>
<evidence type="ECO:0000313" key="1">
    <source>
        <dbReference type="EMBL" id="KQB33648.1"/>
    </source>
</evidence>
<dbReference type="AlphaFoldDB" id="A0A0Q0WE95"/>
<organism evidence="1 2">
    <name type="scientific">Acidiplasma aeolicum</name>
    <dbReference type="NCBI Taxonomy" id="507754"/>
    <lineage>
        <taxon>Archaea</taxon>
        <taxon>Methanobacteriati</taxon>
        <taxon>Thermoplasmatota</taxon>
        <taxon>Thermoplasmata</taxon>
        <taxon>Thermoplasmatales</taxon>
        <taxon>Ferroplasmaceae</taxon>
        <taxon>Acidiplasma</taxon>
    </lineage>
</organism>